<organism evidence="1 2">
    <name type="scientific">Mycoplasmopsis glycophila</name>
    <dbReference type="NCBI Taxonomy" id="171285"/>
    <lineage>
        <taxon>Bacteria</taxon>
        <taxon>Bacillati</taxon>
        <taxon>Mycoplasmatota</taxon>
        <taxon>Mycoplasmoidales</taxon>
        <taxon>Metamycoplasmataceae</taxon>
        <taxon>Mycoplasmopsis</taxon>
    </lineage>
</organism>
<keyword evidence="2" id="KW-1185">Reference proteome</keyword>
<dbReference type="Gene3D" id="1.10.3120.10">
    <property type="entry name" value="Trigger factor, C-terminal domain"/>
    <property type="match status" value="1"/>
</dbReference>
<dbReference type="RefSeq" id="WP_027333675.1">
    <property type="nucleotide sequence ID" value="NZ_LR215024.1"/>
</dbReference>
<dbReference type="GO" id="GO:0006457">
    <property type="term" value="P:protein folding"/>
    <property type="evidence" value="ECO:0007669"/>
    <property type="project" value="InterPro"/>
</dbReference>
<dbReference type="Proteomes" id="UP000290815">
    <property type="component" value="Chromosome"/>
</dbReference>
<evidence type="ECO:0000313" key="1">
    <source>
        <dbReference type="EMBL" id="VEU70070.1"/>
    </source>
</evidence>
<evidence type="ECO:0000313" key="2">
    <source>
        <dbReference type="Proteomes" id="UP000290815"/>
    </source>
</evidence>
<dbReference type="InterPro" id="IPR037041">
    <property type="entry name" value="Trigger_fac_C_sf"/>
</dbReference>
<dbReference type="AlphaFoldDB" id="A0A449AUC1"/>
<sequence length="377" mass="44002">MLKEQLLDFNLEGEEWIKAQNDALNFLNQKHKDNPSAVKQSMILELAKNAYIEMKRNEIFQADLGKENLISFVPLLEKVEFTIDKLHFTFKKFYFDSFNEVELDFKPSAEFEYDKDYESKIAEFIESFVKSYKFYIDVDRAIQNDDIVVLDAKISQNDQTSEQKIQVKANENAQTPVEKEILGLTKGDSKTIEKDGFRLEVKVLQVKEEKNMPITDETVHLLNMPDVKTLEDAKKVVRESTANQIFTDALFEYGQKILQEIQAKNPVLEIPNELLLSTLKDQNVPETERKEVLEGARKMISQFFWSTIVQKKMHIRPSDDEMRREIKLVQSFLNEKDPNKIDLGKVAFILTMKKLGLAYLKKYDETNYKLVNKMVQL</sequence>
<name>A0A449AUC1_9BACT</name>
<proteinExistence type="predicted"/>
<dbReference type="EMBL" id="LR215024">
    <property type="protein sequence ID" value="VEU70070.1"/>
    <property type="molecule type" value="Genomic_DNA"/>
</dbReference>
<dbReference type="KEGG" id="mgly:NCTC10194_00065"/>
<dbReference type="InterPro" id="IPR046357">
    <property type="entry name" value="PPIase_dom_sf"/>
</dbReference>
<dbReference type="NCBIfam" id="NF045969">
    <property type="entry name" value="trig_like_plasma"/>
    <property type="match status" value="1"/>
</dbReference>
<dbReference type="Gene3D" id="3.10.50.40">
    <property type="match status" value="1"/>
</dbReference>
<gene>
    <name evidence="1" type="ORF">NCTC10194_00065</name>
</gene>
<dbReference type="GO" id="GO:0015031">
    <property type="term" value="P:protein transport"/>
    <property type="evidence" value="ECO:0007669"/>
    <property type="project" value="InterPro"/>
</dbReference>
<dbReference type="GO" id="GO:0003755">
    <property type="term" value="F:peptidyl-prolyl cis-trans isomerase activity"/>
    <property type="evidence" value="ECO:0007669"/>
    <property type="project" value="InterPro"/>
</dbReference>
<reference evidence="1 2" key="1">
    <citation type="submission" date="2019-01" db="EMBL/GenBank/DDBJ databases">
        <authorList>
            <consortium name="Pathogen Informatics"/>
        </authorList>
    </citation>
    <scope>NUCLEOTIDE SEQUENCE [LARGE SCALE GENOMIC DNA]</scope>
    <source>
        <strain evidence="1 2">NCTC10194</strain>
    </source>
</reference>
<accession>A0A449AUC1</accession>
<protein>
    <submittedName>
        <fullName evidence="1">Uncharacterized protein</fullName>
    </submittedName>
</protein>